<dbReference type="AlphaFoldDB" id="A0A078GDL6"/>
<evidence type="ECO:0000313" key="4">
    <source>
        <dbReference type="Proteomes" id="UP000028999"/>
    </source>
</evidence>
<evidence type="ECO:0000259" key="1">
    <source>
        <dbReference type="Pfam" id="PF08268"/>
    </source>
</evidence>
<organism evidence="3 4">
    <name type="scientific">Brassica napus</name>
    <name type="common">Rape</name>
    <dbReference type="NCBI Taxonomy" id="3708"/>
    <lineage>
        <taxon>Eukaryota</taxon>
        <taxon>Viridiplantae</taxon>
        <taxon>Streptophyta</taxon>
        <taxon>Embryophyta</taxon>
        <taxon>Tracheophyta</taxon>
        <taxon>Spermatophyta</taxon>
        <taxon>Magnoliopsida</taxon>
        <taxon>eudicotyledons</taxon>
        <taxon>Gunneridae</taxon>
        <taxon>Pentapetalae</taxon>
        <taxon>rosids</taxon>
        <taxon>malvids</taxon>
        <taxon>Brassicales</taxon>
        <taxon>Brassicaceae</taxon>
        <taxon>Brassiceae</taxon>
        <taxon>Brassica</taxon>
    </lineage>
</organism>
<dbReference type="InterPro" id="IPR017451">
    <property type="entry name" value="F-box-assoc_interact_dom"/>
</dbReference>
<dbReference type="OMA" id="HEWFTHV"/>
<dbReference type="EMBL" id="LK032143">
    <property type="protein sequence ID" value="CDY23454.1"/>
    <property type="molecule type" value="Genomic_DNA"/>
</dbReference>
<name>A0A078GDL6_BRANA</name>
<reference evidence="3" key="2">
    <citation type="submission" date="2014-06" db="EMBL/GenBank/DDBJ databases">
        <authorList>
            <person name="Genoscope - CEA"/>
        </authorList>
    </citation>
    <scope>NUCLEOTIDE SEQUENCE</scope>
</reference>
<feature type="domain" description="F-box associated beta-propeller type 3" evidence="1">
    <location>
        <begin position="116"/>
        <end position="227"/>
    </location>
</feature>
<keyword evidence="4" id="KW-1185">Reference proteome</keyword>
<dbReference type="Proteomes" id="UP001295469">
    <property type="component" value="Chromosome C04"/>
</dbReference>
<proteinExistence type="predicted"/>
<feature type="domain" description="F-box associated beta-propeller type 3" evidence="1">
    <location>
        <begin position="2"/>
        <end position="101"/>
    </location>
</feature>
<dbReference type="Pfam" id="PF08268">
    <property type="entry name" value="FBA_3"/>
    <property type="match status" value="2"/>
</dbReference>
<dbReference type="NCBIfam" id="TIGR01640">
    <property type="entry name" value="F_box_assoc_1"/>
    <property type="match status" value="1"/>
</dbReference>
<sequence length="251" mass="28427">MFSSVPQPQNPEGNSYAVSADHLAPFSTYSRFVGFTNGFFLYYDERLFDGLKGLVTPSTGQSLTLPRLKWRVRRNGRRSHLLGYDPIAKEFKVLSMAYQSNVAYHIGLLPSLYASVVTEKFSCVKFSGISSKAKPASQTLVNYNGKLGLLMSEDFSCVYGGSKSFELWVLRDAAKHEWFTHVYVLPLLWKAVVTDTMCFDGMVGTNEIVYCRRATETCIPMSYTTMSRARRSQKLESKELKPFRVKNVKLL</sequence>
<reference evidence="2" key="3">
    <citation type="submission" date="2021-01" db="EMBL/GenBank/DDBJ databases">
        <authorList>
            <consortium name="Genoscope - CEA"/>
            <person name="William W."/>
        </authorList>
    </citation>
    <scope>NUCLEOTIDE SEQUENCE</scope>
</reference>
<accession>A0A078GDL6</accession>
<dbReference type="EMBL" id="HG994368">
    <property type="protein sequence ID" value="CAF1872944.1"/>
    <property type="molecule type" value="Genomic_DNA"/>
</dbReference>
<reference evidence="3 4" key="1">
    <citation type="journal article" date="2014" name="Science">
        <title>Plant genetics. Early allopolyploid evolution in the post-Neolithic Brassica napus oilseed genome.</title>
        <authorList>
            <person name="Chalhoub B."/>
            <person name="Denoeud F."/>
            <person name="Liu S."/>
            <person name="Parkin I.A."/>
            <person name="Tang H."/>
            <person name="Wang X."/>
            <person name="Chiquet J."/>
            <person name="Belcram H."/>
            <person name="Tong C."/>
            <person name="Samans B."/>
            <person name="Correa M."/>
            <person name="Da Silva C."/>
            <person name="Just J."/>
            <person name="Falentin C."/>
            <person name="Koh C.S."/>
            <person name="Le Clainche I."/>
            <person name="Bernard M."/>
            <person name="Bento P."/>
            <person name="Noel B."/>
            <person name="Labadie K."/>
            <person name="Alberti A."/>
            <person name="Charles M."/>
            <person name="Arnaud D."/>
            <person name="Guo H."/>
            <person name="Daviaud C."/>
            <person name="Alamery S."/>
            <person name="Jabbari K."/>
            <person name="Zhao M."/>
            <person name="Edger P.P."/>
            <person name="Chelaifa H."/>
            <person name="Tack D."/>
            <person name="Lassalle G."/>
            <person name="Mestiri I."/>
            <person name="Schnel N."/>
            <person name="Le Paslier M.C."/>
            <person name="Fan G."/>
            <person name="Renault V."/>
            <person name="Bayer P.E."/>
            <person name="Golicz A.A."/>
            <person name="Manoli S."/>
            <person name="Lee T.H."/>
            <person name="Thi V.H."/>
            <person name="Chalabi S."/>
            <person name="Hu Q."/>
            <person name="Fan C."/>
            <person name="Tollenaere R."/>
            <person name="Lu Y."/>
            <person name="Battail C."/>
            <person name="Shen J."/>
            <person name="Sidebottom C.H."/>
            <person name="Wang X."/>
            <person name="Canaguier A."/>
            <person name="Chauveau A."/>
            <person name="Berard A."/>
            <person name="Deniot G."/>
            <person name="Guan M."/>
            <person name="Liu Z."/>
            <person name="Sun F."/>
            <person name="Lim Y.P."/>
            <person name="Lyons E."/>
            <person name="Town C.D."/>
            <person name="Bancroft I."/>
            <person name="Wang X."/>
            <person name="Meng J."/>
            <person name="Ma J."/>
            <person name="Pires J.C."/>
            <person name="King G.J."/>
            <person name="Brunel D."/>
            <person name="Delourme R."/>
            <person name="Renard M."/>
            <person name="Aury J.M."/>
            <person name="Adams K.L."/>
            <person name="Batley J."/>
            <person name="Snowdon R.J."/>
            <person name="Tost J."/>
            <person name="Edwards D."/>
            <person name="Zhou Y."/>
            <person name="Hua W."/>
            <person name="Sharpe A.G."/>
            <person name="Paterson A.H."/>
            <person name="Guan C."/>
            <person name="Wincker P."/>
        </authorList>
    </citation>
    <scope>NUCLEOTIDE SEQUENCE [LARGE SCALE GENOMIC DNA]</scope>
    <source>
        <strain evidence="4">cv. Darmor-bzh</strain>
    </source>
</reference>
<dbReference type="PANTHER" id="PTHR31111">
    <property type="entry name" value="BNAA05G37150D PROTEIN-RELATED"/>
    <property type="match status" value="1"/>
</dbReference>
<protein>
    <submittedName>
        <fullName evidence="2">(rape) hypothetical protein</fullName>
    </submittedName>
    <submittedName>
        <fullName evidence="3">BnaC04g49820D protein</fullName>
    </submittedName>
</protein>
<dbReference type="PaxDb" id="3708-A0A078GDL6"/>
<dbReference type="Proteomes" id="UP000028999">
    <property type="component" value="Unassembled WGS sequence"/>
</dbReference>
<dbReference type="PANTHER" id="PTHR31111:SF102">
    <property type="entry name" value="F-BOX ASSOCIATED DOMAIN-CONTAINING PROTEIN"/>
    <property type="match status" value="1"/>
</dbReference>
<dbReference type="InterPro" id="IPR013187">
    <property type="entry name" value="F-box-assoc_dom_typ3"/>
</dbReference>
<gene>
    <name evidence="3" type="primary">BnaC04g49820D</name>
    <name evidence="2" type="ORF">DARMORV10_C04P71220.1</name>
    <name evidence="3" type="ORF">GSBRNA2T00022072001</name>
</gene>
<evidence type="ECO:0000313" key="2">
    <source>
        <dbReference type="EMBL" id="CAF1872944.1"/>
    </source>
</evidence>
<evidence type="ECO:0000313" key="3">
    <source>
        <dbReference type="EMBL" id="CDY23454.1"/>
    </source>
</evidence>
<dbReference type="Gramene" id="CDY23454">
    <property type="protein sequence ID" value="CDY23454"/>
    <property type="gene ID" value="GSBRNA2T00022072001"/>
</dbReference>